<feature type="domain" description="JmjC" evidence="1">
    <location>
        <begin position="112"/>
        <end position="246"/>
    </location>
</feature>
<dbReference type="Proteomes" id="UP001230188">
    <property type="component" value="Unassembled WGS sequence"/>
</dbReference>
<accession>A0AAD7UIJ0</accession>
<dbReference type="AlphaFoldDB" id="A0AAD7UIJ0"/>
<organism evidence="2 3">
    <name type="scientific">Chrysophaeum taylorii</name>
    <dbReference type="NCBI Taxonomy" id="2483200"/>
    <lineage>
        <taxon>Eukaryota</taxon>
        <taxon>Sar</taxon>
        <taxon>Stramenopiles</taxon>
        <taxon>Ochrophyta</taxon>
        <taxon>Pelagophyceae</taxon>
        <taxon>Pelagomonadales</taxon>
        <taxon>Pelagomonadaceae</taxon>
        <taxon>Chrysophaeum</taxon>
    </lineage>
</organism>
<dbReference type="InterPro" id="IPR041667">
    <property type="entry name" value="Cupin_8"/>
</dbReference>
<dbReference type="InterPro" id="IPR003347">
    <property type="entry name" value="JmjC_dom"/>
</dbReference>
<dbReference type="Pfam" id="PF13621">
    <property type="entry name" value="Cupin_8"/>
    <property type="match status" value="1"/>
</dbReference>
<proteinExistence type="predicted"/>
<name>A0AAD7UIJ0_9STRA</name>
<dbReference type="PROSITE" id="PS51184">
    <property type="entry name" value="JMJC"/>
    <property type="match status" value="1"/>
</dbReference>
<reference evidence="2" key="1">
    <citation type="submission" date="2023-01" db="EMBL/GenBank/DDBJ databases">
        <title>Metagenome sequencing of chrysophaentin producing Chrysophaeum taylorii.</title>
        <authorList>
            <person name="Davison J."/>
            <person name="Bewley C."/>
        </authorList>
    </citation>
    <scope>NUCLEOTIDE SEQUENCE</scope>
    <source>
        <strain evidence="2">NIES-1699</strain>
    </source>
</reference>
<dbReference type="Gene3D" id="2.60.120.650">
    <property type="entry name" value="Cupin"/>
    <property type="match status" value="1"/>
</dbReference>
<evidence type="ECO:0000313" key="2">
    <source>
        <dbReference type="EMBL" id="KAJ8605164.1"/>
    </source>
</evidence>
<comment type="caution">
    <text evidence="2">The sequence shown here is derived from an EMBL/GenBank/DDBJ whole genome shotgun (WGS) entry which is preliminary data.</text>
</comment>
<keyword evidence="3" id="KW-1185">Reference proteome</keyword>
<protein>
    <recommendedName>
        <fullName evidence="1">JmjC domain-containing protein</fullName>
    </recommendedName>
</protein>
<sequence>MREIWCGTSGSACENLEHIRAAGSAVVLRGAARRLVGPSVEEWALGLFGPDSVFAFESMRTRSPFVFAPVYGGYPLEAVVNETRTHAVERISIREFVRGTDGTVRFAKLGPNNAPSQDQRARLGVPPGHEDFDVWMGDAGWRSATHYDLQDTFYVHLAGDKAMAVAEPSPFFLESLRLYPHLHPRHRQTAKPLDDLRPAVRLRPGDVLFLPAFALHSARAHARAFSVGLCSQSSALRAANYLEYDVPVPLELEWGTKRKARALRGWIDALADALDLDSLDLAYARYAPLAANLSDPALDDTFRRACAAPLESNLEHKFRTRAARVRSYFENNAPNLQDDRRRLIFLNLIETMANFFFDVKGRATYGVGWGHPLGWQTATPDAGLRGLPR</sequence>
<evidence type="ECO:0000313" key="3">
    <source>
        <dbReference type="Proteomes" id="UP001230188"/>
    </source>
</evidence>
<dbReference type="EMBL" id="JAQMWT010000317">
    <property type="protein sequence ID" value="KAJ8605164.1"/>
    <property type="molecule type" value="Genomic_DNA"/>
</dbReference>
<dbReference type="SUPFAM" id="SSF51197">
    <property type="entry name" value="Clavaminate synthase-like"/>
    <property type="match status" value="1"/>
</dbReference>
<gene>
    <name evidence="2" type="ORF">CTAYLR_000357</name>
</gene>
<evidence type="ECO:0000259" key="1">
    <source>
        <dbReference type="PROSITE" id="PS51184"/>
    </source>
</evidence>